<dbReference type="Proteomes" id="UP001498398">
    <property type="component" value="Unassembled WGS sequence"/>
</dbReference>
<feature type="compositionally biased region" description="Low complexity" evidence="1">
    <location>
        <begin position="15"/>
        <end position="24"/>
    </location>
</feature>
<evidence type="ECO:0000313" key="3">
    <source>
        <dbReference type="EMBL" id="KAK7460915.1"/>
    </source>
</evidence>
<name>A0ABR1JKC1_9AGAR</name>
<accession>A0ABR1JKC1</accession>
<feature type="region of interest" description="Disordered" evidence="1">
    <location>
        <begin position="15"/>
        <end position="35"/>
    </location>
</feature>
<comment type="caution">
    <text evidence="3">The sequence shown here is derived from an EMBL/GenBank/DDBJ whole genome shotgun (WGS) entry which is preliminary data.</text>
</comment>
<evidence type="ECO:0000313" key="4">
    <source>
        <dbReference type="Proteomes" id="UP001498398"/>
    </source>
</evidence>
<dbReference type="EMBL" id="JBANRG010000014">
    <property type="protein sequence ID" value="KAK7460915.1"/>
    <property type="molecule type" value="Genomic_DNA"/>
</dbReference>
<sequence>MFNALAHSLLSFTGLGSSHSGGAAEEVEESEIDGCPSEDDVAAVRKDLLNFLPLELVDVILDTAEYWPRVSTLQEVPIVVVNNQACCYLITDPMPGPSHPDESGEFQQHRSIREVRFKIRSRDQGWGGEPEHQGTYNGSWSWFEAAILRPSPKLDNSSWYNTALSKPTILRPNEYKMLCSSERDDHPQHWYIQCNVTADENWREHVITWKTEGDSVVGTYDQFKGRVNRGYELVRSLEPGDRLAVIARAMFPGWANHVASVSVEIFYFFW</sequence>
<feature type="compositionally biased region" description="Acidic residues" evidence="1">
    <location>
        <begin position="25"/>
        <end position="35"/>
    </location>
</feature>
<protein>
    <submittedName>
        <fullName evidence="3">Uncharacterized protein</fullName>
    </submittedName>
</protein>
<organism evidence="3 4">
    <name type="scientific">Marasmiellus scandens</name>
    <dbReference type="NCBI Taxonomy" id="2682957"/>
    <lineage>
        <taxon>Eukaryota</taxon>
        <taxon>Fungi</taxon>
        <taxon>Dikarya</taxon>
        <taxon>Basidiomycota</taxon>
        <taxon>Agaricomycotina</taxon>
        <taxon>Agaricomycetes</taxon>
        <taxon>Agaricomycetidae</taxon>
        <taxon>Agaricales</taxon>
        <taxon>Marasmiineae</taxon>
        <taxon>Omphalotaceae</taxon>
        <taxon>Marasmiellus</taxon>
    </lineage>
</organism>
<gene>
    <name evidence="3" type="ORF">VKT23_008843</name>
</gene>
<evidence type="ECO:0000256" key="2">
    <source>
        <dbReference type="SAM" id="SignalP"/>
    </source>
</evidence>
<reference evidence="3 4" key="1">
    <citation type="submission" date="2024-01" db="EMBL/GenBank/DDBJ databases">
        <title>A draft genome for the cacao thread blight pathogen Marasmiellus scandens.</title>
        <authorList>
            <person name="Baruah I.K."/>
            <person name="Leung J."/>
            <person name="Bukari Y."/>
            <person name="Amoako-Attah I."/>
            <person name="Meinhardt L.W."/>
            <person name="Bailey B.A."/>
            <person name="Cohen S.P."/>
        </authorList>
    </citation>
    <scope>NUCLEOTIDE SEQUENCE [LARGE SCALE GENOMIC DNA]</scope>
    <source>
        <strain evidence="3 4">GH-19</strain>
    </source>
</reference>
<evidence type="ECO:0000256" key="1">
    <source>
        <dbReference type="SAM" id="MobiDB-lite"/>
    </source>
</evidence>
<keyword evidence="2" id="KW-0732">Signal</keyword>
<proteinExistence type="predicted"/>
<feature type="signal peptide" evidence="2">
    <location>
        <begin position="1"/>
        <end position="24"/>
    </location>
</feature>
<keyword evidence="4" id="KW-1185">Reference proteome</keyword>
<feature type="chain" id="PRO_5045948128" evidence="2">
    <location>
        <begin position="25"/>
        <end position="270"/>
    </location>
</feature>